<dbReference type="InterPro" id="IPR036513">
    <property type="entry name" value="STAS_dom_sf"/>
</dbReference>
<reference evidence="2" key="1">
    <citation type="journal article" date="2023" name="Int. J. Syst. Evol. Microbiol.">
        <title>Mesoterricola silvestris gen. nov., sp. nov., Mesoterricola sediminis sp. nov., Geothrix oryzae sp. nov., Geothrix edaphica sp. nov., Geothrix rubra sp. nov., and Geothrix limicola sp. nov., six novel members of Acidobacteriota isolated from soils.</title>
        <authorList>
            <person name="Itoh H."/>
            <person name="Sugisawa Y."/>
            <person name="Mise K."/>
            <person name="Xu Z."/>
            <person name="Kuniyasu M."/>
            <person name="Ushijima N."/>
            <person name="Kawano K."/>
            <person name="Kobayashi E."/>
            <person name="Shiratori Y."/>
            <person name="Masuda Y."/>
            <person name="Senoo K."/>
        </authorList>
    </citation>
    <scope>NUCLEOTIDE SEQUENCE [LARGE SCALE GENOMIC DNA]</scope>
    <source>
        <strain evidence="2">W79</strain>
    </source>
</reference>
<organism evidence="1 2">
    <name type="scientific">Mesoterricola silvestris</name>
    <dbReference type="NCBI Taxonomy" id="2927979"/>
    <lineage>
        <taxon>Bacteria</taxon>
        <taxon>Pseudomonadati</taxon>
        <taxon>Acidobacteriota</taxon>
        <taxon>Holophagae</taxon>
        <taxon>Holophagales</taxon>
        <taxon>Holophagaceae</taxon>
        <taxon>Mesoterricola</taxon>
    </lineage>
</organism>
<keyword evidence="2" id="KW-1185">Reference proteome</keyword>
<dbReference type="SUPFAM" id="SSF52091">
    <property type="entry name" value="SpoIIaa-like"/>
    <property type="match status" value="1"/>
</dbReference>
<proteinExistence type="predicted"/>
<evidence type="ECO:0000313" key="1">
    <source>
        <dbReference type="EMBL" id="BDU74145.1"/>
    </source>
</evidence>
<dbReference type="EMBL" id="AP027080">
    <property type="protein sequence ID" value="BDU74145.1"/>
    <property type="molecule type" value="Genomic_DNA"/>
</dbReference>
<sequence>MLRIHIETDAARVTLRLEGKLIDPWSAELFRVWMDLPRLPKAGGAVTIDLAAVSFVDAQGLATLGALQRLGCVLQGSGPFVTALLQELPHVPQG</sequence>
<dbReference type="Gene3D" id="3.30.750.24">
    <property type="entry name" value="STAS domain"/>
    <property type="match status" value="1"/>
</dbReference>
<accession>A0AA48GTN1</accession>
<dbReference type="KEGG" id="msil:METEAL_33190"/>
<dbReference type="Proteomes" id="UP001238179">
    <property type="component" value="Chromosome"/>
</dbReference>
<dbReference type="AlphaFoldDB" id="A0AA48GTN1"/>
<protein>
    <recommendedName>
        <fullName evidence="3">STAS domain-containing protein</fullName>
    </recommendedName>
</protein>
<evidence type="ECO:0000313" key="2">
    <source>
        <dbReference type="Proteomes" id="UP001238179"/>
    </source>
</evidence>
<name>A0AA48GTN1_9BACT</name>
<gene>
    <name evidence="1" type="ORF">METEAL_33190</name>
</gene>
<evidence type="ECO:0008006" key="3">
    <source>
        <dbReference type="Google" id="ProtNLM"/>
    </source>
</evidence>
<dbReference type="RefSeq" id="WP_316412816.1">
    <property type="nucleotide sequence ID" value="NZ_AP027080.1"/>
</dbReference>